<feature type="region of interest" description="Disordered" evidence="2">
    <location>
        <begin position="70"/>
        <end position="93"/>
    </location>
</feature>
<dbReference type="Proteomes" id="UP000266841">
    <property type="component" value="Unassembled WGS sequence"/>
</dbReference>
<protein>
    <submittedName>
        <fullName evidence="3">Uncharacterized protein</fullName>
    </submittedName>
</protein>
<gene>
    <name evidence="3" type="ORF">THAOC_37846</name>
</gene>
<evidence type="ECO:0000313" key="3">
    <source>
        <dbReference type="EMBL" id="EJK43685.1"/>
    </source>
</evidence>
<keyword evidence="1" id="KW-0677">Repeat</keyword>
<proteinExistence type="predicted"/>
<dbReference type="InterPro" id="IPR003409">
    <property type="entry name" value="MORN"/>
</dbReference>
<reference evidence="3 4" key="1">
    <citation type="journal article" date="2012" name="Genome Biol.">
        <title>Genome and low-iron response of an oceanic diatom adapted to chronic iron limitation.</title>
        <authorList>
            <person name="Lommer M."/>
            <person name="Specht M."/>
            <person name="Roy A.S."/>
            <person name="Kraemer L."/>
            <person name="Andreson R."/>
            <person name="Gutowska M.A."/>
            <person name="Wolf J."/>
            <person name="Bergner S.V."/>
            <person name="Schilhabel M.B."/>
            <person name="Klostermeier U.C."/>
            <person name="Beiko R.G."/>
            <person name="Rosenstiel P."/>
            <person name="Hippler M."/>
            <person name="Laroche J."/>
        </authorList>
    </citation>
    <scope>NUCLEOTIDE SEQUENCE [LARGE SCALE GENOMIC DNA]</scope>
    <source>
        <strain evidence="3 4">CCMP1005</strain>
    </source>
</reference>
<accession>K0QYE4</accession>
<comment type="caution">
    <text evidence="3">The sequence shown here is derived from an EMBL/GenBank/DDBJ whole genome shotgun (WGS) entry which is preliminary data.</text>
</comment>
<dbReference type="Pfam" id="PF02493">
    <property type="entry name" value="MORN"/>
    <property type="match status" value="2"/>
</dbReference>
<sequence>MDGHTQKQSSEDAPLPDDRLDERAPAATDASSTARTAHRGCQPGWRKGNNASSKGRPLVIQAGSISAECGTAGSSGGGGSIRDSAHNLTRGKDVHTGRGYFQIRGSRAHGDDVSCPDNEKGPQRTFADGSTYYGFVSGGKRDGQGTLTRTATNTKLKNGARYTGQIAGSVPNGTGTVNSAKSVDHGIFVVGAPCSEAAAMSATRSSQACNNTRNLSLVVFLMELAQRTATFSNDMDKDAAYMCKDVGKVVEKRVFVDGFLHGHGKVTFPKKGKKEGNFVNGKLDNGTTTFSSSVVLVKPLASTPVRLLAVHQMELAQ</sequence>
<feature type="compositionally biased region" description="Low complexity" evidence="2">
    <location>
        <begin position="25"/>
        <end position="35"/>
    </location>
</feature>
<name>K0QYE4_THAOC</name>
<keyword evidence="4" id="KW-1185">Reference proteome</keyword>
<dbReference type="EMBL" id="AGNL01050759">
    <property type="protein sequence ID" value="EJK43685.1"/>
    <property type="molecule type" value="Genomic_DNA"/>
</dbReference>
<evidence type="ECO:0000256" key="2">
    <source>
        <dbReference type="SAM" id="MobiDB-lite"/>
    </source>
</evidence>
<evidence type="ECO:0000313" key="4">
    <source>
        <dbReference type="Proteomes" id="UP000266841"/>
    </source>
</evidence>
<dbReference type="AlphaFoldDB" id="K0QYE4"/>
<organism evidence="3 4">
    <name type="scientific">Thalassiosira oceanica</name>
    <name type="common">Marine diatom</name>
    <dbReference type="NCBI Taxonomy" id="159749"/>
    <lineage>
        <taxon>Eukaryota</taxon>
        <taxon>Sar</taxon>
        <taxon>Stramenopiles</taxon>
        <taxon>Ochrophyta</taxon>
        <taxon>Bacillariophyta</taxon>
        <taxon>Coscinodiscophyceae</taxon>
        <taxon>Thalassiosirophycidae</taxon>
        <taxon>Thalassiosirales</taxon>
        <taxon>Thalassiosiraceae</taxon>
        <taxon>Thalassiosira</taxon>
    </lineage>
</organism>
<evidence type="ECO:0000256" key="1">
    <source>
        <dbReference type="ARBA" id="ARBA00022737"/>
    </source>
</evidence>
<dbReference type="SUPFAM" id="SSF82185">
    <property type="entry name" value="Histone H3 K4-specific methyltransferase SET7/9 N-terminal domain"/>
    <property type="match status" value="1"/>
</dbReference>
<feature type="region of interest" description="Disordered" evidence="2">
    <location>
        <begin position="1"/>
        <end position="55"/>
    </location>
</feature>